<comment type="subcellular location">
    <subcellularLocation>
        <location evidence="1">Cell membrane</location>
        <topology evidence="1">Multi-pass membrane protein</topology>
    </subcellularLocation>
</comment>
<evidence type="ECO:0000313" key="8">
    <source>
        <dbReference type="Proteomes" id="UP000198636"/>
    </source>
</evidence>
<dbReference type="Proteomes" id="UP000198636">
    <property type="component" value="Unassembled WGS sequence"/>
</dbReference>
<dbReference type="SUPFAM" id="SSF161098">
    <property type="entry name" value="MetI-like"/>
    <property type="match status" value="1"/>
</dbReference>
<dbReference type="GO" id="GO:0005886">
    <property type="term" value="C:plasma membrane"/>
    <property type="evidence" value="ECO:0007669"/>
    <property type="project" value="UniProtKB-SubCell"/>
</dbReference>
<feature type="transmembrane region" description="Helical" evidence="6">
    <location>
        <begin position="12"/>
        <end position="30"/>
    </location>
</feature>
<evidence type="ECO:0000256" key="4">
    <source>
        <dbReference type="ARBA" id="ARBA00022989"/>
    </source>
</evidence>
<evidence type="ECO:0000256" key="1">
    <source>
        <dbReference type="ARBA" id="ARBA00004651"/>
    </source>
</evidence>
<dbReference type="RefSeq" id="WP_091545081.1">
    <property type="nucleotide sequence ID" value="NZ_FMUS01000020.1"/>
</dbReference>
<gene>
    <name evidence="7" type="ORF">SAMN03080606_02900</name>
</gene>
<organism evidence="7 8">
    <name type="scientific">Alkaliphilus peptidifermentans DSM 18978</name>
    <dbReference type="NCBI Taxonomy" id="1120976"/>
    <lineage>
        <taxon>Bacteria</taxon>
        <taxon>Bacillati</taxon>
        <taxon>Bacillota</taxon>
        <taxon>Clostridia</taxon>
        <taxon>Peptostreptococcales</taxon>
        <taxon>Natronincolaceae</taxon>
        <taxon>Alkaliphilus</taxon>
    </lineage>
</organism>
<reference evidence="7 8" key="1">
    <citation type="submission" date="2016-10" db="EMBL/GenBank/DDBJ databases">
        <authorList>
            <person name="de Groot N.N."/>
        </authorList>
    </citation>
    <scope>NUCLEOTIDE SEQUENCE [LARGE SCALE GENOMIC DNA]</scope>
    <source>
        <strain evidence="7 8">DSM 18978</strain>
    </source>
</reference>
<evidence type="ECO:0000256" key="2">
    <source>
        <dbReference type="ARBA" id="ARBA00022448"/>
    </source>
</evidence>
<dbReference type="STRING" id="1120976.SAMN03080606_02900"/>
<protein>
    <submittedName>
        <fullName evidence="7">Peptide/nickel transport system permease protein</fullName>
    </submittedName>
</protein>
<keyword evidence="2" id="KW-0813">Transport</keyword>
<evidence type="ECO:0000313" key="7">
    <source>
        <dbReference type="EMBL" id="SCY88986.1"/>
    </source>
</evidence>
<dbReference type="EMBL" id="FMUS01000020">
    <property type="protein sequence ID" value="SCY88986.1"/>
    <property type="molecule type" value="Genomic_DNA"/>
</dbReference>
<dbReference type="InterPro" id="IPR035906">
    <property type="entry name" value="MetI-like_sf"/>
</dbReference>
<feature type="transmembrane region" description="Helical" evidence="6">
    <location>
        <begin position="180"/>
        <end position="200"/>
    </location>
</feature>
<keyword evidence="4 6" id="KW-1133">Transmembrane helix</keyword>
<name>A0A1G5JKY3_9FIRM</name>
<dbReference type="PANTHER" id="PTHR43386">
    <property type="entry name" value="OLIGOPEPTIDE TRANSPORT SYSTEM PERMEASE PROTEIN APPC"/>
    <property type="match status" value="1"/>
</dbReference>
<keyword evidence="8" id="KW-1185">Reference proteome</keyword>
<dbReference type="Gene3D" id="1.10.3720.10">
    <property type="entry name" value="MetI-like"/>
    <property type="match status" value="1"/>
</dbReference>
<dbReference type="PANTHER" id="PTHR43386:SF1">
    <property type="entry name" value="D,D-DIPEPTIDE TRANSPORT SYSTEM PERMEASE PROTEIN DDPC-RELATED"/>
    <property type="match status" value="1"/>
</dbReference>
<keyword evidence="5 6" id="KW-0472">Membrane</keyword>
<feature type="transmembrane region" description="Helical" evidence="6">
    <location>
        <begin position="238"/>
        <end position="261"/>
    </location>
</feature>
<proteinExistence type="predicted"/>
<evidence type="ECO:0000256" key="3">
    <source>
        <dbReference type="ARBA" id="ARBA00022692"/>
    </source>
</evidence>
<accession>A0A1G5JKY3</accession>
<dbReference type="InterPro" id="IPR050366">
    <property type="entry name" value="BP-dependent_transpt_permease"/>
</dbReference>
<feature type="transmembrane region" description="Helical" evidence="6">
    <location>
        <begin position="117"/>
        <end position="143"/>
    </location>
</feature>
<evidence type="ECO:0000256" key="5">
    <source>
        <dbReference type="ARBA" id="ARBA00023136"/>
    </source>
</evidence>
<evidence type="ECO:0000256" key="6">
    <source>
        <dbReference type="SAM" id="Phobius"/>
    </source>
</evidence>
<keyword evidence="3 6" id="KW-0812">Transmembrane</keyword>
<sequence>MKKRRISTKDLGIYLVGLMIVIGILAPYIIPYDPGDFSYEPLQPPNRMHLLGTNYMGQDIFSSLIMGFRVSIFIALSSAFISTLIGSLMAVMCAYYKGPVEAIIIKATELFLILPEIIMIMVFSVFAGPGISNIILVISFFSWSRVTRIIYWKAKVAMTYNTIQYSLLLKGGLFHTFKKLWKHIYAGVVTMFILQCSRAIMYEANLSFLGIGDPTIKSWGRLIRQAIDYDGIFIGNRYIWWLFPPIICIIVLICALSLLSFDMERDENELKEITVYEGIGGK</sequence>
<dbReference type="AlphaFoldDB" id="A0A1G5JKY3"/>
<dbReference type="OrthoDB" id="9783218at2"/>
<feature type="transmembrane region" description="Helical" evidence="6">
    <location>
        <begin position="72"/>
        <end position="96"/>
    </location>
</feature>